<organism evidence="4 5">
    <name type="scientific">Allotamlana fucoidanivorans</name>
    <dbReference type="NCBI Taxonomy" id="2583814"/>
    <lineage>
        <taxon>Bacteria</taxon>
        <taxon>Pseudomonadati</taxon>
        <taxon>Bacteroidota</taxon>
        <taxon>Flavobacteriia</taxon>
        <taxon>Flavobacteriales</taxon>
        <taxon>Flavobacteriaceae</taxon>
        <taxon>Allotamlana</taxon>
    </lineage>
</organism>
<evidence type="ECO:0000256" key="1">
    <source>
        <dbReference type="SAM" id="SignalP"/>
    </source>
</evidence>
<gene>
    <name evidence="4" type="ORF">FGF67_08500</name>
</gene>
<protein>
    <submittedName>
        <fullName evidence="4">DUF1735 domain-containing protein</fullName>
    </submittedName>
</protein>
<dbReference type="EMBL" id="VDCS01000007">
    <property type="protein sequence ID" value="TNJ44671.1"/>
    <property type="molecule type" value="Genomic_DNA"/>
</dbReference>
<keyword evidence="5" id="KW-1185">Reference proteome</keyword>
<dbReference type="Gene3D" id="2.60.40.1740">
    <property type="entry name" value="hypothetical protein (bacova_03559)"/>
    <property type="match status" value="1"/>
</dbReference>
<dbReference type="InterPro" id="IPR025371">
    <property type="entry name" value="BT_3044-like_C"/>
</dbReference>
<evidence type="ECO:0000259" key="3">
    <source>
        <dbReference type="Pfam" id="PF14274"/>
    </source>
</evidence>
<feature type="domain" description="BT-3044-like C-terminal" evidence="3">
    <location>
        <begin position="159"/>
        <end position="278"/>
    </location>
</feature>
<dbReference type="InterPro" id="IPR013728">
    <property type="entry name" value="BT_3987-like_N"/>
</dbReference>
<comment type="caution">
    <text evidence="4">The sequence shown here is derived from an EMBL/GenBank/DDBJ whole genome shotgun (WGS) entry which is preliminary data.</text>
</comment>
<feature type="domain" description="BT-3987-like N-terminal" evidence="2">
    <location>
        <begin position="35"/>
        <end position="148"/>
    </location>
</feature>
<dbReference type="AlphaFoldDB" id="A0A5C4SMD6"/>
<name>A0A5C4SMD6_9FLAO</name>
<feature type="signal peptide" evidence="1">
    <location>
        <begin position="1"/>
        <end position="21"/>
    </location>
</feature>
<keyword evidence="1" id="KW-0732">Signal</keyword>
<accession>A0A5C4SMD6</accession>
<dbReference type="Pfam" id="PF14274">
    <property type="entry name" value="BT_3044-like_C"/>
    <property type="match status" value="1"/>
</dbReference>
<proteinExistence type="predicted"/>
<dbReference type="Proteomes" id="UP000308713">
    <property type="component" value="Unassembled WGS sequence"/>
</dbReference>
<feature type="chain" id="PRO_5022887161" evidence="1">
    <location>
        <begin position="22"/>
        <end position="291"/>
    </location>
</feature>
<dbReference type="PROSITE" id="PS51257">
    <property type="entry name" value="PROKAR_LIPOPROTEIN"/>
    <property type="match status" value="1"/>
</dbReference>
<evidence type="ECO:0000313" key="4">
    <source>
        <dbReference type="EMBL" id="TNJ44671.1"/>
    </source>
</evidence>
<dbReference type="Pfam" id="PF08522">
    <property type="entry name" value="BT_3987-like_N"/>
    <property type="match status" value="1"/>
</dbReference>
<evidence type="ECO:0000313" key="5">
    <source>
        <dbReference type="Proteomes" id="UP000308713"/>
    </source>
</evidence>
<sequence length="291" mass="32811">MKIMKKVVLLICIGSLFLLQACYEDYKEDYIYSATYFARQYPIRTLVDEADKDMTLEIGAVLGGKYSNDVNERASFIIQDTLLNADNYPQFTKLPDNYYTLKSNDIVIPSGQFKGSTTMTINKDLFLNDPLAIGNNYALPIEMTESTADTILHSKRYSVVVIKYFNQYHGWYYVKGVDTNTSDNTSVTYSNDDLVLNEDVLLQTTSKNELTVPYVGNPDVSGRNMNFSIDTDGSVIISEDNVTGTSGTGSYDSNTRNFTLDYSYTDGDGAVHTVKDTLIYRNTELILEEWN</sequence>
<reference evidence="4 5" key="1">
    <citation type="submission" date="2019-05" db="EMBL/GenBank/DDBJ databases">
        <title>Tamlana fucoidanivorans sp. nov., isolated from the surface of algae collected from Fujian province in China.</title>
        <authorList>
            <person name="Li J."/>
        </authorList>
    </citation>
    <scope>NUCLEOTIDE SEQUENCE [LARGE SCALE GENOMIC DNA]</scope>
    <source>
        <strain evidence="4 5">CW2-9</strain>
    </source>
</reference>
<evidence type="ECO:0000259" key="2">
    <source>
        <dbReference type="Pfam" id="PF08522"/>
    </source>
</evidence>